<dbReference type="InterPro" id="IPR016156">
    <property type="entry name" value="FAD/NAD-linked_Rdtase_dimer_sf"/>
</dbReference>
<dbReference type="PANTHER" id="PTHR43557">
    <property type="entry name" value="APOPTOSIS-INDUCING FACTOR 1"/>
    <property type="match status" value="1"/>
</dbReference>
<comment type="cofactor">
    <cofactor evidence="1">
        <name>FAD</name>
        <dbReference type="ChEBI" id="CHEBI:57692"/>
    </cofactor>
</comment>
<dbReference type="PRINTS" id="PR00411">
    <property type="entry name" value="PNDRDTASEI"/>
</dbReference>
<evidence type="ECO:0000313" key="8">
    <source>
        <dbReference type="Proteomes" id="UP000320876"/>
    </source>
</evidence>
<dbReference type="InterPro" id="IPR050446">
    <property type="entry name" value="FAD-oxidoreductase/Apoptosis"/>
</dbReference>
<evidence type="ECO:0000313" key="7">
    <source>
        <dbReference type="EMBL" id="TQI94351.1"/>
    </source>
</evidence>
<dbReference type="Gene3D" id="3.30.390.30">
    <property type="match status" value="1"/>
</dbReference>
<organism evidence="7 8">
    <name type="scientific">Amycolatopsis cihanbeyliensis</name>
    <dbReference type="NCBI Taxonomy" id="1128664"/>
    <lineage>
        <taxon>Bacteria</taxon>
        <taxon>Bacillati</taxon>
        <taxon>Actinomycetota</taxon>
        <taxon>Actinomycetes</taxon>
        <taxon>Pseudonocardiales</taxon>
        <taxon>Pseudonocardiaceae</taxon>
        <taxon>Amycolatopsis</taxon>
    </lineage>
</organism>
<gene>
    <name evidence="7" type="ORF">FB471_6515</name>
</gene>
<evidence type="ECO:0000256" key="3">
    <source>
        <dbReference type="ARBA" id="ARBA00022827"/>
    </source>
</evidence>
<dbReference type="Proteomes" id="UP000320876">
    <property type="component" value="Unassembled WGS sequence"/>
</dbReference>
<protein>
    <submittedName>
        <fullName evidence="7">NAD/ferredoxin-dependent reductase-like protein</fullName>
    </submittedName>
</protein>
<dbReference type="PRINTS" id="PR00368">
    <property type="entry name" value="FADPNR"/>
</dbReference>
<dbReference type="InterPro" id="IPR023753">
    <property type="entry name" value="FAD/NAD-binding_dom"/>
</dbReference>
<dbReference type="SUPFAM" id="SSF55424">
    <property type="entry name" value="FAD/NAD-linked reductases, dimerisation (C-terminal) domain"/>
    <property type="match status" value="1"/>
</dbReference>
<evidence type="ECO:0000256" key="2">
    <source>
        <dbReference type="ARBA" id="ARBA00022630"/>
    </source>
</evidence>
<feature type="domain" description="FAD/NAD(P)-binding" evidence="5">
    <location>
        <begin position="6"/>
        <end position="305"/>
    </location>
</feature>
<dbReference type="PANTHER" id="PTHR43557:SF2">
    <property type="entry name" value="RIESKE DOMAIN-CONTAINING PROTEIN-RELATED"/>
    <property type="match status" value="1"/>
</dbReference>
<sequence length="411" mass="43818">MSEPERIVIIGGGLAGASAASALRAQGYSGDVLVLAAEPHRPYELPPLSKAVLLGDTDEPDWVHEDGFYAAHDIDLRAGVAATRIELGSRQVFDAAGEHHRYDRLLLATGSYPRSLPVPGSDLPGLRTLRSLEDSLALRSALSEAERVVVVGAGWIGTEAAAAARKHGAEVTVLDQAAAPLRDVLGEDISAVFRELHTDHGVRWRLGAQVTEFTGGPEGVRGVRLSDGTELAADVVLVAVGAAPRVALAHAAGLELADDGAVRVDAGLRTAAPDVYAAGDVAAHFHPRYGRRVRVEHWANAKHQGGHVAGNLLGAHEPYLRVPYFFSDQYDLGCEYRGLADPDADELVIRGELHTREFIAFWMVRGQVTAALNVNVWEHGDALQALVDQQIPVDADRLRHADLAELAGQAG</sequence>
<name>A0A542CU61_AMYCI</name>
<evidence type="ECO:0000259" key="5">
    <source>
        <dbReference type="Pfam" id="PF07992"/>
    </source>
</evidence>
<evidence type="ECO:0000256" key="1">
    <source>
        <dbReference type="ARBA" id="ARBA00001974"/>
    </source>
</evidence>
<dbReference type="GO" id="GO:0005737">
    <property type="term" value="C:cytoplasm"/>
    <property type="evidence" value="ECO:0007669"/>
    <property type="project" value="TreeGrafter"/>
</dbReference>
<feature type="domain" description="Reductase C-terminal" evidence="6">
    <location>
        <begin position="324"/>
        <end position="400"/>
    </location>
</feature>
<dbReference type="AlphaFoldDB" id="A0A542CU61"/>
<dbReference type="OrthoDB" id="4475657at2"/>
<evidence type="ECO:0000256" key="4">
    <source>
        <dbReference type="ARBA" id="ARBA00023002"/>
    </source>
</evidence>
<dbReference type="Pfam" id="PF14759">
    <property type="entry name" value="Reductase_C"/>
    <property type="match status" value="1"/>
</dbReference>
<proteinExistence type="predicted"/>
<keyword evidence="8" id="KW-1185">Reference proteome</keyword>
<dbReference type="RefSeq" id="WP_142003588.1">
    <property type="nucleotide sequence ID" value="NZ_VFML01000002.1"/>
</dbReference>
<dbReference type="GO" id="GO:0016651">
    <property type="term" value="F:oxidoreductase activity, acting on NAD(P)H"/>
    <property type="evidence" value="ECO:0007669"/>
    <property type="project" value="TreeGrafter"/>
</dbReference>
<dbReference type="SUPFAM" id="SSF51905">
    <property type="entry name" value="FAD/NAD(P)-binding domain"/>
    <property type="match status" value="1"/>
</dbReference>
<reference evidence="7 8" key="1">
    <citation type="submission" date="2019-06" db="EMBL/GenBank/DDBJ databases">
        <title>Sequencing the genomes of 1000 actinobacteria strains.</title>
        <authorList>
            <person name="Klenk H.-P."/>
        </authorList>
    </citation>
    <scope>NUCLEOTIDE SEQUENCE [LARGE SCALE GENOMIC DNA]</scope>
    <source>
        <strain evidence="7 8">DSM 45679</strain>
    </source>
</reference>
<accession>A0A542CU61</accession>
<dbReference type="InterPro" id="IPR036188">
    <property type="entry name" value="FAD/NAD-bd_sf"/>
</dbReference>
<keyword evidence="3" id="KW-0274">FAD</keyword>
<keyword evidence="2" id="KW-0285">Flavoprotein</keyword>
<keyword evidence="4" id="KW-0560">Oxidoreductase</keyword>
<dbReference type="EMBL" id="VFML01000002">
    <property type="protein sequence ID" value="TQI94351.1"/>
    <property type="molecule type" value="Genomic_DNA"/>
</dbReference>
<comment type="caution">
    <text evidence="7">The sequence shown here is derived from an EMBL/GenBank/DDBJ whole genome shotgun (WGS) entry which is preliminary data.</text>
</comment>
<dbReference type="Gene3D" id="3.50.50.60">
    <property type="entry name" value="FAD/NAD(P)-binding domain"/>
    <property type="match status" value="2"/>
</dbReference>
<dbReference type="InterPro" id="IPR028202">
    <property type="entry name" value="Reductase_C"/>
</dbReference>
<dbReference type="Pfam" id="PF07992">
    <property type="entry name" value="Pyr_redox_2"/>
    <property type="match status" value="1"/>
</dbReference>
<evidence type="ECO:0000259" key="6">
    <source>
        <dbReference type="Pfam" id="PF14759"/>
    </source>
</evidence>